<reference evidence="2 3" key="1">
    <citation type="submission" date="2023-02" db="EMBL/GenBank/DDBJ databases">
        <title>LHISI_Scaffold_Assembly.</title>
        <authorList>
            <person name="Stuart O.P."/>
            <person name="Cleave R."/>
            <person name="Magrath M.J.L."/>
            <person name="Mikheyev A.S."/>
        </authorList>
    </citation>
    <scope>NUCLEOTIDE SEQUENCE [LARGE SCALE GENOMIC DNA]</scope>
    <source>
        <strain evidence="2">Daus_M_001</strain>
        <tissue evidence="2">Leg muscle</tissue>
    </source>
</reference>
<keyword evidence="3" id="KW-1185">Reference proteome</keyword>
<feature type="region of interest" description="Disordered" evidence="1">
    <location>
        <begin position="408"/>
        <end position="447"/>
    </location>
</feature>
<sequence>MLLMSRFIDKIFQTPYLNRLNLLDCKENENPRDSGTSKWKETAVVNNGSTTTHSLDRSKRLQVVNGNVFSLNDILILQTERIRCFAFVAKVKGGRRVVGGSWVRAPVPPTWQIISSPVALGNCLQVSLTRALSTLSVTITGLKSYFPFNGLSTHLDANIVRAAYNKNATILGCQFNKRMHDLQQLDESTLKSFESCWDRPDDKFTVPMSTTCELEICRGGTWGRTLDPPTTSRPLRPLSYENRPAVCRVTENVTSSVQMSDCYAELLAVQKGRVSLPGRRETVAPQSLQPPCEAPCTHRCAELGVLLAGNNNEQLRMRTFADGSPHLVGWESEEVDLHLRHSVNTAPTWGSVLGDNASVKGREYCLLAWERKYSRARIKGKRGKGRGEYVLLKGCRSSLHRPYLPEVRNPSMRVSRPAAVGRSRRYSEGRGSIPSKPRDDDEGNNFFGSVTLSDSGARKYLGAVTSVRDLLPEHPGLRSSPSIRGMRVSGPRTLLQ</sequence>
<gene>
    <name evidence="2" type="ORF">PR048_018340</name>
</gene>
<organism evidence="2 3">
    <name type="scientific">Dryococelus australis</name>
    <dbReference type="NCBI Taxonomy" id="614101"/>
    <lineage>
        <taxon>Eukaryota</taxon>
        <taxon>Metazoa</taxon>
        <taxon>Ecdysozoa</taxon>
        <taxon>Arthropoda</taxon>
        <taxon>Hexapoda</taxon>
        <taxon>Insecta</taxon>
        <taxon>Pterygota</taxon>
        <taxon>Neoptera</taxon>
        <taxon>Polyneoptera</taxon>
        <taxon>Phasmatodea</taxon>
        <taxon>Verophasmatodea</taxon>
        <taxon>Anareolatae</taxon>
        <taxon>Phasmatidae</taxon>
        <taxon>Eurycanthinae</taxon>
        <taxon>Dryococelus</taxon>
    </lineage>
</organism>
<evidence type="ECO:0000313" key="2">
    <source>
        <dbReference type="EMBL" id="KAJ8881854.1"/>
    </source>
</evidence>
<evidence type="ECO:0000313" key="3">
    <source>
        <dbReference type="Proteomes" id="UP001159363"/>
    </source>
</evidence>
<dbReference type="EMBL" id="JARBHB010000006">
    <property type="protein sequence ID" value="KAJ8881854.1"/>
    <property type="molecule type" value="Genomic_DNA"/>
</dbReference>
<feature type="region of interest" description="Disordered" evidence="1">
    <location>
        <begin position="471"/>
        <end position="496"/>
    </location>
</feature>
<comment type="caution">
    <text evidence="2">The sequence shown here is derived from an EMBL/GenBank/DDBJ whole genome shotgun (WGS) entry which is preliminary data.</text>
</comment>
<name>A0ABQ9HC60_9NEOP</name>
<protein>
    <submittedName>
        <fullName evidence="2">Uncharacterized protein</fullName>
    </submittedName>
</protein>
<accession>A0ABQ9HC60</accession>
<evidence type="ECO:0000256" key="1">
    <source>
        <dbReference type="SAM" id="MobiDB-lite"/>
    </source>
</evidence>
<dbReference type="Proteomes" id="UP001159363">
    <property type="component" value="Chromosome 5"/>
</dbReference>
<proteinExistence type="predicted"/>